<evidence type="ECO:0000313" key="2">
    <source>
        <dbReference type="Proteomes" id="UP001419268"/>
    </source>
</evidence>
<sequence>MKTLVHSQVFQHLCQVLKTLAKAKSLFMQLLNKNNNKGTNNSTSITTTVKKMKIKKKKKKQVFINSFRLHYNWCSSHVLPMPDSVVGEGFGVAAYNNHDYYDSTWNAVVPAEEFQQGLDSQLSGYLHWLEDKGAENCGSTDQGDVDDEINKLAEKFIQSCHEKFRLEKQESYRRYQEMLARGL</sequence>
<proteinExistence type="predicted"/>
<dbReference type="EMBL" id="JBBNAG010000006">
    <property type="protein sequence ID" value="KAK9124988.1"/>
    <property type="molecule type" value="Genomic_DNA"/>
</dbReference>
<dbReference type="Pfam" id="PF05553">
    <property type="entry name" value="DUF761"/>
    <property type="match status" value="1"/>
</dbReference>
<organism evidence="1 2">
    <name type="scientific">Stephania cephalantha</name>
    <dbReference type="NCBI Taxonomy" id="152367"/>
    <lineage>
        <taxon>Eukaryota</taxon>
        <taxon>Viridiplantae</taxon>
        <taxon>Streptophyta</taxon>
        <taxon>Embryophyta</taxon>
        <taxon>Tracheophyta</taxon>
        <taxon>Spermatophyta</taxon>
        <taxon>Magnoliopsida</taxon>
        <taxon>Ranunculales</taxon>
        <taxon>Menispermaceae</taxon>
        <taxon>Menispermoideae</taxon>
        <taxon>Cissampelideae</taxon>
        <taxon>Stephania</taxon>
    </lineage>
</organism>
<reference evidence="1 2" key="1">
    <citation type="submission" date="2024-01" db="EMBL/GenBank/DDBJ databases">
        <title>Genome assemblies of Stephania.</title>
        <authorList>
            <person name="Yang L."/>
        </authorList>
    </citation>
    <scope>NUCLEOTIDE SEQUENCE [LARGE SCALE GENOMIC DNA]</scope>
    <source>
        <strain evidence="1">JXDWG</strain>
        <tissue evidence="1">Leaf</tissue>
    </source>
</reference>
<dbReference type="AlphaFoldDB" id="A0AAP0NZS5"/>
<dbReference type="InterPro" id="IPR008480">
    <property type="entry name" value="DUF761_pln"/>
</dbReference>
<evidence type="ECO:0000313" key="1">
    <source>
        <dbReference type="EMBL" id="KAK9124988.1"/>
    </source>
</evidence>
<comment type="caution">
    <text evidence="1">The sequence shown here is derived from an EMBL/GenBank/DDBJ whole genome shotgun (WGS) entry which is preliminary data.</text>
</comment>
<dbReference type="PANTHER" id="PTHR33450">
    <property type="entry name" value="EMB|CAB67623.1-RELATED"/>
    <property type="match status" value="1"/>
</dbReference>
<accession>A0AAP0NZS5</accession>
<protein>
    <submittedName>
        <fullName evidence="1">Uncharacterized protein</fullName>
    </submittedName>
</protein>
<dbReference type="PANTHER" id="PTHR33450:SF4">
    <property type="entry name" value="OS04G0665666 PROTEIN"/>
    <property type="match status" value="1"/>
</dbReference>
<keyword evidence="2" id="KW-1185">Reference proteome</keyword>
<dbReference type="Proteomes" id="UP001419268">
    <property type="component" value="Unassembled WGS sequence"/>
</dbReference>
<gene>
    <name evidence="1" type="ORF">Scep_013834</name>
</gene>
<name>A0AAP0NZS5_9MAGN</name>